<sequence>TAHITIVDELTRCLPLLTDAIRDGVKVDGFDNGKNLREVLAFISERLGDIS</sequence>
<feature type="non-terminal residue" evidence="1">
    <location>
        <position position="1"/>
    </location>
</feature>
<organism evidence="1">
    <name type="scientific">marine metagenome</name>
    <dbReference type="NCBI Taxonomy" id="408172"/>
    <lineage>
        <taxon>unclassified sequences</taxon>
        <taxon>metagenomes</taxon>
        <taxon>ecological metagenomes</taxon>
    </lineage>
</organism>
<name>A0A382UKY5_9ZZZZ</name>
<dbReference type="EMBL" id="UINC01144683">
    <property type="protein sequence ID" value="SVD34348.1"/>
    <property type="molecule type" value="Genomic_DNA"/>
</dbReference>
<gene>
    <name evidence="1" type="ORF">METZ01_LOCUS387202</name>
</gene>
<dbReference type="AlphaFoldDB" id="A0A382UKY5"/>
<dbReference type="InterPro" id="IPR038138">
    <property type="entry name" value="PPS/PS_sf"/>
</dbReference>
<evidence type="ECO:0000313" key="1">
    <source>
        <dbReference type="EMBL" id="SVD34348.1"/>
    </source>
</evidence>
<accession>A0A382UKY5</accession>
<proteinExistence type="predicted"/>
<protein>
    <submittedName>
        <fullName evidence="1">Uncharacterized protein</fullName>
    </submittedName>
</protein>
<dbReference type="Gene3D" id="3.40.50.12640">
    <property type="entry name" value="Phosphopantoate/pantothenate synthetase"/>
    <property type="match status" value="1"/>
</dbReference>
<reference evidence="1" key="1">
    <citation type="submission" date="2018-05" db="EMBL/GenBank/DDBJ databases">
        <authorList>
            <person name="Lanie J.A."/>
            <person name="Ng W.-L."/>
            <person name="Kazmierczak K.M."/>
            <person name="Andrzejewski T.M."/>
            <person name="Davidsen T.M."/>
            <person name="Wayne K.J."/>
            <person name="Tettelin H."/>
            <person name="Glass J.I."/>
            <person name="Rusch D."/>
            <person name="Podicherti R."/>
            <person name="Tsui H.-C.T."/>
            <person name="Winkler M.E."/>
        </authorList>
    </citation>
    <scope>NUCLEOTIDE SEQUENCE</scope>
</reference>